<dbReference type="SUPFAM" id="SSF160631">
    <property type="entry name" value="SMI1/KNR4-like"/>
    <property type="match status" value="1"/>
</dbReference>
<dbReference type="Gene3D" id="3.40.1580.10">
    <property type="entry name" value="SMI1/KNR4-like"/>
    <property type="match status" value="1"/>
</dbReference>
<proteinExistence type="predicted"/>
<dbReference type="AlphaFoldDB" id="A0AA42LT28"/>
<dbReference type="EMBL" id="JAOCDZ010000020">
    <property type="protein sequence ID" value="MDH0738945.1"/>
    <property type="molecule type" value="Genomic_DNA"/>
</dbReference>
<dbReference type="Proteomes" id="UP001161094">
    <property type="component" value="Unassembled WGS sequence"/>
</dbReference>
<dbReference type="RefSeq" id="WP_279996781.1">
    <property type="nucleotide sequence ID" value="NZ_JAOCDZ010000020.1"/>
</dbReference>
<evidence type="ECO:0000313" key="1">
    <source>
        <dbReference type="EMBL" id="MDH0738945.1"/>
    </source>
</evidence>
<organism evidence="1 2">
    <name type="scientific">Achromobacter spanius</name>
    <dbReference type="NCBI Taxonomy" id="217203"/>
    <lineage>
        <taxon>Bacteria</taxon>
        <taxon>Pseudomonadati</taxon>
        <taxon>Pseudomonadota</taxon>
        <taxon>Betaproteobacteria</taxon>
        <taxon>Burkholderiales</taxon>
        <taxon>Alcaligenaceae</taxon>
        <taxon>Achromobacter</taxon>
    </lineage>
</organism>
<reference evidence="1" key="1">
    <citation type="submission" date="2022-09" db="EMBL/GenBank/DDBJ databases">
        <title>Intensive care unit water sources are persistently colonized with multi-drug resistant bacteria and are the site of extensive horizontal gene transfer of antibiotic resistance genes.</title>
        <authorList>
            <person name="Diorio-Toth L."/>
        </authorList>
    </citation>
    <scope>NUCLEOTIDE SEQUENCE</scope>
    <source>
        <strain evidence="1">GD03843</strain>
    </source>
</reference>
<dbReference type="Pfam" id="PF14567">
    <property type="entry name" value="SUKH_5"/>
    <property type="match status" value="1"/>
</dbReference>
<dbReference type="InterPro" id="IPR037883">
    <property type="entry name" value="Knr4/Smi1-like_sf"/>
</dbReference>
<evidence type="ECO:0000313" key="2">
    <source>
        <dbReference type="Proteomes" id="UP001161094"/>
    </source>
</evidence>
<protein>
    <submittedName>
        <fullName evidence="1">SMI1/KNR4 family protein</fullName>
    </submittedName>
</protein>
<sequence>MSTLRDLCEKYPALLLGAVSETELTLRAVEEALSIRLPEDVRWFLVTCGYGAVNAIPNIRNALADTLRFRTALGLDLRYVVLNDMNDAGVVLLDTSCAAGPVIWMDAHLAGLLPNGKLPPESFERFEGFSDWVTDRTLELLSE</sequence>
<gene>
    <name evidence="1" type="ORF">N5D93_24240</name>
</gene>
<name>A0AA42LT28_9BURK</name>
<accession>A0AA42LT28</accession>
<comment type="caution">
    <text evidence="1">The sequence shown here is derived from an EMBL/GenBank/DDBJ whole genome shotgun (WGS) entry which is preliminary data.</text>
</comment>